<evidence type="ECO:0000313" key="3">
    <source>
        <dbReference type="Proteomes" id="UP000222542"/>
    </source>
</evidence>
<organism evidence="2 3">
    <name type="scientific">Capsicum annuum</name>
    <name type="common">Capsicum pepper</name>
    <dbReference type="NCBI Taxonomy" id="4072"/>
    <lineage>
        <taxon>Eukaryota</taxon>
        <taxon>Viridiplantae</taxon>
        <taxon>Streptophyta</taxon>
        <taxon>Embryophyta</taxon>
        <taxon>Tracheophyta</taxon>
        <taxon>Spermatophyta</taxon>
        <taxon>Magnoliopsida</taxon>
        <taxon>eudicotyledons</taxon>
        <taxon>Gunneridae</taxon>
        <taxon>Pentapetalae</taxon>
        <taxon>asterids</taxon>
        <taxon>lamiids</taxon>
        <taxon>Solanales</taxon>
        <taxon>Solanaceae</taxon>
        <taxon>Solanoideae</taxon>
        <taxon>Capsiceae</taxon>
        <taxon>Capsicum</taxon>
    </lineage>
</organism>
<keyword evidence="3" id="KW-1185">Reference proteome</keyword>
<evidence type="ECO:0000313" key="2">
    <source>
        <dbReference type="EMBL" id="PHT68724.1"/>
    </source>
</evidence>
<gene>
    <name evidence="2" type="ORF">T459_28211</name>
</gene>
<accession>A0A2G2YG48</accession>
<dbReference type="AlphaFoldDB" id="A0A2G2YG48"/>
<feature type="compositionally biased region" description="Acidic residues" evidence="1">
    <location>
        <begin position="106"/>
        <end position="123"/>
    </location>
</feature>
<sequence>MQATQVCYVSYPSKKKDKDDWVVVFRIKPQNVVELPDEEIKTAAELNIPFEVEEVQIYEIDMNVATYESIHLHDTNGGLIEMDEVTDDGLLQEYHDNQKDATEEKYETEETEEEDLEEDTDSD</sequence>
<dbReference type="OMA" id="LIEMDEH"/>
<dbReference type="Gramene" id="PHT68724">
    <property type="protein sequence ID" value="PHT68724"/>
    <property type="gene ID" value="T459_28211"/>
</dbReference>
<dbReference type="EMBL" id="AYRZ02000011">
    <property type="protein sequence ID" value="PHT68724.1"/>
    <property type="molecule type" value="Genomic_DNA"/>
</dbReference>
<feature type="compositionally biased region" description="Basic and acidic residues" evidence="1">
    <location>
        <begin position="95"/>
        <end position="105"/>
    </location>
</feature>
<proteinExistence type="predicted"/>
<name>A0A2G2YG48_CAPAN</name>
<reference evidence="2 3" key="1">
    <citation type="journal article" date="2014" name="Nat. Genet.">
        <title>Genome sequence of the hot pepper provides insights into the evolution of pungency in Capsicum species.</title>
        <authorList>
            <person name="Kim S."/>
            <person name="Park M."/>
            <person name="Yeom S.I."/>
            <person name="Kim Y.M."/>
            <person name="Lee J.M."/>
            <person name="Lee H.A."/>
            <person name="Seo E."/>
            <person name="Choi J."/>
            <person name="Cheong K."/>
            <person name="Kim K.T."/>
            <person name="Jung K."/>
            <person name="Lee G.W."/>
            <person name="Oh S.K."/>
            <person name="Bae C."/>
            <person name="Kim S.B."/>
            <person name="Lee H.Y."/>
            <person name="Kim S.Y."/>
            <person name="Kim M.S."/>
            <person name="Kang B.C."/>
            <person name="Jo Y.D."/>
            <person name="Yang H.B."/>
            <person name="Jeong H.J."/>
            <person name="Kang W.H."/>
            <person name="Kwon J.K."/>
            <person name="Shin C."/>
            <person name="Lim J.Y."/>
            <person name="Park J.H."/>
            <person name="Huh J.H."/>
            <person name="Kim J.S."/>
            <person name="Kim B.D."/>
            <person name="Cohen O."/>
            <person name="Paran I."/>
            <person name="Suh M.C."/>
            <person name="Lee S.B."/>
            <person name="Kim Y.K."/>
            <person name="Shin Y."/>
            <person name="Noh S.J."/>
            <person name="Park J."/>
            <person name="Seo Y.S."/>
            <person name="Kwon S.Y."/>
            <person name="Kim H.A."/>
            <person name="Park J.M."/>
            <person name="Kim H.J."/>
            <person name="Choi S.B."/>
            <person name="Bosland P.W."/>
            <person name="Reeves G."/>
            <person name="Jo S.H."/>
            <person name="Lee B.W."/>
            <person name="Cho H.T."/>
            <person name="Choi H.S."/>
            <person name="Lee M.S."/>
            <person name="Yu Y."/>
            <person name="Do Choi Y."/>
            <person name="Park B.S."/>
            <person name="van Deynze A."/>
            <person name="Ashrafi H."/>
            <person name="Hill T."/>
            <person name="Kim W.T."/>
            <person name="Pai H.S."/>
            <person name="Ahn H.K."/>
            <person name="Yeam I."/>
            <person name="Giovannoni J.J."/>
            <person name="Rose J.K."/>
            <person name="Sorensen I."/>
            <person name="Lee S.J."/>
            <person name="Kim R.W."/>
            <person name="Choi I.Y."/>
            <person name="Choi B.S."/>
            <person name="Lim J.S."/>
            <person name="Lee Y.H."/>
            <person name="Choi D."/>
        </authorList>
    </citation>
    <scope>NUCLEOTIDE SEQUENCE [LARGE SCALE GENOMIC DNA]</scope>
    <source>
        <strain evidence="3">cv. CM334</strain>
    </source>
</reference>
<evidence type="ECO:0000256" key="1">
    <source>
        <dbReference type="SAM" id="MobiDB-lite"/>
    </source>
</evidence>
<reference evidence="2 3" key="2">
    <citation type="journal article" date="2017" name="Genome Biol.">
        <title>New reference genome sequences of hot pepper reveal the massive evolution of plant disease-resistance genes by retroduplication.</title>
        <authorList>
            <person name="Kim S."/>
            <person name="Park J."/>
            <person name="Yeom S.I."/>
            <person name="Kim Y.M."/>
            <person name="Seo E."/>
            <person name="Kim K.T."/>
            <person name="Kim M.S."/>
            <person name="Lee J.M."/>
            <person name="Cheong K."/>
            <person name="Shin H.S."/>
            <person name="Kim S.B."/>
            <person name="Han K."/>
            <person name="Lee J."/>
            <person name="Park M."/>
            <person name="Lee H.A."/>
            <person name="Lee H.Y."/>
            <person name="Lee Y."/>
            <person name="Oh S."/>
            <person name="Lee J.H."/>
            <person name="Choi E."/>
            <person name="Choi E."/>
            <person name="Lee S.E."/>
            <person name="Jeon J."/>
            <person name="Kim H."/>
            <person name="Choi G."/>
            <person name="Song H."/>
            <person name="Lee J."/>
            <person name="Lee S.C."/>
            <person name="Kwon J.K."/>
            <person name="Lee H.Y."/>
            <person name="Koo N."/>
            <person name="Hong Y."/>
            <person name="Kim R.W."/>
            <person name="Kang W.H."/>
            <person name="Huh J.H."/>
            <person name="Kang B.C."/>
            <person name="Yang T.J."/>
            <person name="Lee Y.H."/>
            <person name="Bennetzen J.L."/>
            <person name="Choi D."/>
        </authorList>
    </citation>
    <scope>NUCLEOTIDE SEQUENCE [LARGE SCALE GENOMIC DNA]</scope>
    <source>
        <strain evidence="3">cv. CM334</strain>
    </source>
</reference>
<dbReference type="Proteomes" id="UP000222542">
    <property type="component" value="Unassembled WGS sequence"/>
</dbReference>
<comment type="caution">
    <text evidence="2">The sequence shown here is derived from an EMBL/GenBank/DDBJ whole genome shotgun (WGS) entry which is preliminary data.</text>
</comment>
<feature type="region of interest" description="Disordered" evidence="1">
    <location>
        <begin position="95"/>
        <end position="123"/>
    </location>
</feature>
<protein>
    <submittedName>
        <fullName evidence="2">Uncharacterized protein</fullName>
    </submittedName>
</protein>